<comment type="caution">
    <text evidence="2">The sequence shown here is derived from an EMBL/GenBank/DDBJ whole genome shotgun (WGS) entry which is preliminary data.</text>
</comment>
<name>A0A4Q2JHJ6_9MICO</name>
<dbReference type="OrthoDB" id="7941246at2"/>
<dbReference type="Gene3D" id="3.40.50.720">
    <property type="entry name" value="NAD(P)-binding Rossmann-like Domain"/>
    <property type="match status" value="1"/>
</dbReference>
<dbReference type="PANTHER" id="PTHR48079:SF6">
    <property type="entry name" value="NAD(P)-BINDING DOMAIN-CONTAINING PROTEIN-RELATED"/>
    <property type="match status" value="1"/>
</dbReference>
<dbReference type="GO" id="GO:0005737">
    <property type="term" value="C:cytoplasm"/>
    <property type="evidence" value="ECO:0007669"/>
    <property type="project" value="TreeGrafter"/>
</dbReference>
<dbReference type="InterPro" id="IPR051783">
    <property type="entry name" value="NAD(P)-dependent_oxidoreduct"/>
</dbReference>
<protein>
    <submittedName>
        <fullName evidence="2">NAD-dependent epimerase/dehydratase family protein</fullName>
    </submittedName>
</protein>
<dbReference type="PANTHER" id="PTHR48079">
    <property type="entry name" value="PROTEIN YEEZ"/>
    <property type="match status" value="1"/>
</dbReference>
<sequence>MDILILGGTQWLGRELAKEALRRGHAVTSLARGEAGAVAEGSTFVAADRSKPDAYDAVTDREWDAVIDVTRQPGFARRAAEDLAPHAAHWTFISSCNVYAAQNEPGADESAELMAPLAADESTAETYGEAKSAIESAYRDALGDRLLVIRPGLIVGPGDASGRGGYWVARAARSDEPMLVPDILDDAVQAIHVDDLVTFTIDAVERRLTGAFNAVGEPTTFGDWLERSRALAGHEGEVVAVSPAWLAEQGVAEWSGPESLPLWIIDPEWRAFLDRSNAAALAAGLRLRPLDQLLQEILDWERSEGLERERGAGLSAERERELLAALRGPSIE</sequence>
<evidence type="ECO:0000313" key="2">
    <source>
        <dbReference type="EMBL" id="RXZ47445.1"/>
    </source>
</evidence>
<organism evidence="2 3">
    <name type="scientific">Agromyces fucosus</name>
    <dbReference type="NCBI Taxonomy" id="41985"/>
    <lineage>
        <taxon>Bacteria</taxon>
        <taxon>Bacillati</taxon>
        <taxon>Actinomycetota</taxon>
        <taxon>Actinomycetes</taxon>
        <taxon>Micrococcales</taxon>
        <taxon>Microbacteriaceae</taxon>
        <taxon>Agromyces</taxon>
    </lineage>
</organism>
<proteinExistence type="predicted"/>
<evidence type="ECO:0000259" key="1">
    <source>
        <dbReference type="Pfam" id="PF01370"/>
    </source>
</evidence>
<dbReference type="EMBL" id="SDPO01000003">
    <property type="protein sequence ID" value="RXZ47445.1"/>
    <property type="molecule type" value="Genomic_DNA"/>
</dbReference>
<dbReference type="Proteomes" id="UP000292935">
    <property type="component" value="Unassembled WGS sequence"/>
</dbReference>
<dbReference type="SUPFAM" id="SSF51735">
    <property type="entry name" value="NAD(P)-binding Rossmann-fold domains"/>
    <property type="match status" value="1"/>
</dbReference>
<feature type="domain" description="NAD-dependent epimerase/dehydratase" evidence="1">
    <location>
        <begin position="3"/>
        <end position="206"/>
    </location>
</feature>
<accession>A0A4Q2JHJ6</accession>
<gene>
    <name evidence="2" type="ORF">ESP57_12845</name>
</gene>
<dbReference type="RefSeq" id="WP_129231862.1">
    <property type="nucleotide sequence ID" value="NZ_SDPO01000003.1"/>
</dbReference>
<dbReference type="InterPro" id="IPR036291">
    <property type="entry name" value="NAD(P)-bd_dom_sf"/>
</dbReference>
<dbReference type="InterPro" id="IPR001509">
    <property type="entry name" value="Epimerase_deHydtase"/>
</dbReference>
<reference evidence="2 3" key="1">
    <citation type="submission" date="2019-01" db="EMBL/GenBank/DDBJ databases">
        <authorList>
            <person name="Li J."/>
        </authorList>
    </citation>
    <scope>NUCLEOTIDE SEQUENCE [LARGE SCALE GENOMIC DNA]</scope>
    <source>
        <strain evidence="2 3">CCUG 35506</strain>
    </source>
</reference>
<evidence type="ECO:0000313" key="3">
    <source>
        <dbReference type="Proteomes" id="UP000292935"/>
    </source>
</evidence>
<dbReference type="AlphaFoldDB" id="A0A4Q2JHJ6"/>
<keyword evidence="3" id="KW-1185">Reference proteome</keyword>
<dbReference type="Pfam" id="PF01370">
    <property type="entry name" value="Epimerase"/>
    <property type="match status" value="1"/>
</dbReference>
<dbReference type="GO" id="GO:0004029">
    <property type="term" value="F:aldehyde dehydrogenase (NAD+) activity"/>
    <property type="evidence" value="ECO:0007669"/>
    <property type="project" value="TreeGrafter"/>
</dbReference>